<keyword evidence="10" id="KW-0472">Membrane</keyword>
<protein>
    <recommendedName>
        <fullName evidence="12">PTS EIIB type-1 domain-containing protein</fullName>
    </recommendedName>
</protein>
<evidence type="ECO:0000256" key="1">
    <source>
        <dbReference type="ARBA" id="ARBA00004651"/>
    </source>
</evidence>
<evidence type="ECO:0000256" key="3">
    <source>
        <dbReference type="ARBA" id="ARBA00022475"/>
    </source>
</evidence>
<evidence type="ECO:0000256" key="9">
    <source>
        <dbReference type="ARBA" id="ARBA00022989"/>
    </source>
</evidence>
<dbReference type="PANTHER" id="PTHR30009:SF20">
    <property type="entry name" value="PTS SYSTEM GLUCOSE-SPECIFIC EIICB COMPONENT-RELATED"/>
    <property type="match status" value="1"/>
</dbReference>
<evidence type="ECO:0000313" key="13">
    <source>
        <dbReference type="EMBL" id="QBQ63671.1"/>
    </source>
</evidence>
<dbReference type="PANTHER" id="PTHR30009">
    <property type="entry name" value="CYTOCHROME C-TYPE SYNTHESIS PROTEIN AND PTS TRANSMEMBRANE COMPONENT"/>
    <property type="match status" value="1"/>
</dbReference>
<evidence type="ECO:0000256" key="10">
    <source>
        <dbReference type="ARBA" id="ARBA00023136"/>
    </source>
</evidence>
<dbReference type="KEGG" id="aio:EXH44_05210"/>
<evidence type="ECO:0000256" key="6">
    <source>
        <dbReference type="ARBA" id="ARBA00022683"/>
    </source>
</evidence>
<gene>
    <name evidence="13" type="ORF">EXH44_05210</name>
</gene>
<dbReference type="GO" id="GO:0009401">
    <property type="term" value="P:phosphoenolpyruvate-dependent sugar phosphotransferase system"/>
    <property type="evidence" value="ECO:0007669"/>
    <property type="project" value="UniProtKB-KW"/>
</dbReference>
<organism evidence="13 14">
    <name type="scientific">Actinobacillus indolicus</name>
    <dbReference type="NCBI Taxonomy" id="51049"/>
    <lineage>
        <taxon>Bacteria</taxon>
        <taxon>Pseudomonadati</taxon>
        <taxon>Pseudomonadota</taxon>
        <taxon>Gammaproteobacteria</taxon>
        <taxon>Pasteurellales</taxon>
        <taxon>Pasteurellaceae</taxon>
        <taxon>Actinobacillus</taxon>
    </lineage>
</organism>
<evidence type="ECO:0000256" key="7">
    <source>
        <dbReference type="ARBA" id="ARBA00022692"/>
    </source>
</evidence>
<evidence type="ECO:0000256" key="4">
    <source>
        <dbReference type="ARBA" id="ARBA00022597"/>
    </source>
</evidence>
<dbReference type="FunFam" id="3.30.1360.60:FF:000001">
    <property type="entry name" value="PTS system glucose-specific IIBC component PtsG"/>
    <property type="match status" value="1"/>
</dbReference>
<dbReference type="NCBIfam" id="TIGR00826">
    <property type="entry name" value="EIIB_glc"/>
    <property type="match status" value="1"/>
</dbReference>
<keyword evidence="2" id="KW-0813">Transport</keyword>
<accession>A0A4P7CK96</accession>
<keyword evidence="3" id="KW-1003">Cell membrane</keyword>
<keyword evidence="5" id="KW-0808">Transferase</keyword>
<dbReference type="SUPFAM" id="SSF55604">
    <property type="entry name" value="Glucose permease domain IIB"/>
    <property type="match status" value="1"/>
</dbReference>
<keyword evidence="7" id="KW-0812">Transmembrane</keyword>
<dbReference type="Proteomes" id="UP000294444">
    <property type="component" value="Chromosome"/>
</dbReference>
<dbReference type="InterPro" id="IPR001996">
    <property type="entry name" value="PTS_IIB_1"/>
</dbReference>
<keyword evidence="4" id="KW-0762">Sugar transport</keyword>
<evidence type="ECO:0000256" key="11">
    <source>
        <dbReference type="PROSITE-ProRule" id="PRU00421"/>
    </source>
</evidence>
<dbReference type="GO" id="GO:0090563">
    <property type="term" value="F:protein-phosphocysteine-sugar phosphotransferase activity"/>
    <property type="evidence" value="ECO:0007669"/>
    <property type="project" value="TreeGrafter"/>
</dbReference>
<comment type="subcellular location">
    <subcellularLocation>
        <location evidence="1">Cell membrane</location>
        <topology evidence="1">Multi-pass membrane protein</topology>
    </subcellularLocation>
</comment>
<dbReference type="Gene3D" id="3.30.1360.60">
    <property type="entry name" value="Glucose permease domain IIB"/>
    <property type="match status" value="1"/>
</dbReference>
<sequence>MVQILKNIFGSGRTAQSDALSVEEMAPKIIDALGTAENIESLDFCLTRLRVQLKSKDKVDRKELKALGAAEVVTIHDNNIHVIFGTKSESYANAINAILTAKA</sequence>
<evidence type="ECO:0000313" key="14">
    <source>
        <dbReference type="Proteomes" id="UP000294444"/>
    </source>
</evidence>
<dbReference type="Pfam" id="PF00367">
    <property type="entry name" value="PTS_EIIB"/>
    <property type="match status" value="1"/>
</dbReference>
<dbReference type="InterPro" id="IPR018113">
    <property type="entry name" value="PTrfase_EIIB_Cys"/>
</dbReference>
<keyword evidence="9" id="KW-1133">Transmembrane helix</keyword>
<name>A0A4P7CK96_9PAST</name>
<evidence type="ECO:0000256" key="2">
    <source>
        <dbReference type="ARBA" id="ARBA00022448"/>
    </source>
</evidence>
<evidence type="ECO:0000259" key="12">
    <source>
        <dbReference type="PROSITE" id="PS51098"/>
    </source>
</evidence>
<evidence type="ECO:0000256" key="5">
    <source>
        <dbReference type="ARBA" id="ARBA00022679"/>
    </source>
</evidence>
<dbReference type="GO" id="GO:0005886">
    <property type="term" value="C:plasma membrane"/>
    <property type="evidence" value="ECO:0007669"/>
    <property type="project" value="UniProtKB-SubCell"/>
</dbReference>
<feature type="active site" description="Phosphocysteine intermediate; for EIIB activity" evidence="11">
    <location>
        <position position="45"/>
    </location>
</feature>
<dbReference type="PROSITE" id="PS51098">
    <property type="entry name" value="PTS_EIIB_TYPE_1"/>
    <property type="match status" value="1"/>
</dbReference>
<dbReference type="EMBL" id="CP038145">
    <property type="protein sequence ID" value="QBQ63671.1"/>
    <property type="molecule type" value="Genomic_DNA"/>
</dbReference>
<dbReference type="RefSeq" id="WP_162856545.1">
    <property type="nucleotide sequence ID" value="NZ_CP038145.1"/>
</dbReference>
<keyword evidence="14" id="KW-1185">Reference proteome</keyword>
<dbReference type="AlphaFoldDB" id="A0A4P7CK96"/>
<dbReference type="GO" id="GO:0008982">
    <property type="term" value="F:protein-N(PI)-phosphohistidine-sugar phosphotransferase activity"/>
    <property type="evidence" value="ECO:0007669"/>
    <property type="project" value="InterPro"/>
</dbReference>
<dbReference type="GO" id="GO:0016301">
    <property type="term" value="F:kinase activity"/>
    <property type="evidence" value="ECO:0007669"/>
    <property type="project" value="UniProtKB-KW"/>
</dbReference>
<feature type="domain" description="PTS EIIB type-1" evidence="12">
    <location>
        <begin position="23"/>
        <end position="103"/>
    </location>
</feature>
<dbReference type="InterPro" id="IPR036878">
    <property type="entry name" value="Glu_permease_IIB"/>
</dbReference>
<keyword evidence="6" id="KW-0598">Phosphotransferase system</keyword>
<proteinExistence type="predicted"/>
<dbReference type="InterPro" id="IPR050429">
    <property type="entry name" value="PTS_Glucose_EIICBA"/>
</dbReference>
<keyword evidence="8" id="KW-0418">Kinase</keyword>
<dbReference type="CDD" id="cd00212">
    <property type="entry name" value="PTS_IIB_glc"/>
    <property type="match status" value="1"/>
</dbReference>
<evidence type="ECO:0000256" key="8">
    <source>
        <dbReference type="ARBA" id="ARBA00022777"/>
    </source>
</evidence>
<reference evidence="13 14" key="1">
    <citation type="submission" date="2019-03" db="EMBL/GenBank/DDBJ databases">
        <authorList>
            <person name="Che Y."/>
            <person name="Zhou L."/>
        </authorList>
    </citation>
    <scope>NUCLEOTIDE SEQUENCE [LARGE SCALE GENOMIC DNA]</scope>
    <source>
        <strain evidence="13 14">AIFJ1607</strain>
    </source>
</reference>